<dbReference type="Gene3D" id="3.30.10.20">
    <property type="match status" value="1"/>
</dbReference>
<protein>
    <submittedName>
        <fullName evidence="2">Beta-lactam-binding protein with PASTA domain</fullName>
    </submittedName>
</protein>
<dbReference type="EMBL" id="JAUSQX010000001">
    <property type="protein sequence ID" value="MDP9805471.1"/>
    <property type="molecule type" value="Genomic_DNA"/>
</dbReference>
<proteinExistence type="predicted"/>
<name>A0ABT9NDL7_9ACTO</name>
<dbReference type="RefSeq" id="WP_307681755.1">
    <property type="nucleotide sequence ID" value="NZ_JAUSQX010000001.1"/>
</dbReference>
<keyword evidence="3" id="KW-1185">Reference proteome</keyword>
<dbReference type="InterPro" id="IPR005543">
    <property type="entry name" value="PASTA_dom"/>
</dbReference>
<evidence type="ECO:0000313" key="3">
    <source>
        <dbReference type="Proteomes" id="UP001243212"/>
    </source>
</evidence>
<gene>
    <name evidence="2" type="ORF">J2S70_000053</name>
</gene>
<dbReference type="Proteomes" id="UP001243212">
    <property type="component" value="Unassembled WGS sequence"/>
</dbReference>
<evidence type="ECO:0000256" key="1">
    <source>
        <dbReference type="SAM" id="MobiDB-lite"/>
    </source>
</evidence>
<sequence length="105" mass="11482">MESRKEQGAGSSQNDNDDEESGPDVIPGNYEMPDFIGQLGTDAVGKLVDDGFTGWINYVDVETGESPSVFTGWTVERQHPEPGVMIDIDQNDVTLYMREGEAPVT</sequence>
<organism evidence="2 3">
    <name type="scientific">Trueperella bonasi</name>
    <dbReference type="NCBI Taxonomy" id="312286"/>
    <lineage>
        <taxon>Bacteria</taxon>
        <taxon>Bacillati</taxon>
        <taxon>Actinomycetota</taxon>
        <taxon>Actinomycetes</taxon>
        <taxon>Actinomycetales</taxon>
        <taxon>Actinomycetaceae</taxon>
        <taxon>Trueperella</taxon>
    </lineage>
</organism>
<reference evidence="2 3" key="1">
    <citation type="submission" date="2023-07" db="EMBL/GenBank/DDBJ databases">
        <title>Sequencing the genomes of 1000 actinobacteria strains.</title>
        <authorList>
            <person name="Klenk H.-P."/>
        </authorList>
    </citation>
    <scope>NUCLEOTIDE SEQUENCE [LARGE SCALE GENOMIC DNA]</scope>
    <source>
        <strain evidence="2 3">DSM 17163</strain>
    </source>
</reference>
<feature type="region of interest" description="Disordered" evidence="1">
    <location>
        <begin position="1"/>
        <end position="31"/>
    </location>
</feature>
<comment type="caution">
    <text evidence="2">The sequence shown here is derived from an EMBL/GenBank/DDBJ whole genome shotgun (WGS) entry which is preliminary data.</text>
</comment>
<dbReference type="CDD" id="cd06577">
    <property type="entry name" value="PASTA_pknB"/>
    <property type="match status" value="1"/>
</dbReference>
<evidence type="ECO:0000313" key="2">
    <source>
        <dbReference type="EMBL" id="MDP9805471.1"/>
    </source>
</evidence>
<accession>A0ABT9NDL7</accession>